<organism evidence="2 3">
    <name type="scientific">Chrysodeixis includens</name>
    <name type="common">Soybean looper</name>
    <name type="synonym">Pseudoplusia includens</name>
    <dbReference type="NCBI Taxonomy" id="689277"/>
    <lineage>
        <taxon>Eukaryota</taxon>
        <taxon>Metazoa</taxon>
        <taxon>Ecdysozoa</taxon>
        <taxon>Arthropoda</taxon>
        <taxon>Hexapoda</taxon>
        <taxon>Insecta</taxon>
        <taxon>Pterygota</taxon>
        <taxon>Neoptera</taxon>
        <taxon>Endopterygota</taxon>
        <taxon>Lepidoptera</taxon>
        <taxon>Glossata</taxon>
        <taxon>Ditrysia</taxon>
        <taxon>Noctuoidea</taxon>
        <taxon>Noctuidae</taxon>
        <taxon>Plusiinae</taxon>
        <taxon>Chrysodeixis</taxon>
    </lineage>
</organism>
<dbReference type="EMBL" id="LR824005">
    <property type="protein sequence ID" value="CAD0194492.1"/>
    <property type="molecule type" value="Genomic_DNA"/>
</dbReference>
<sequence length="114" mass="13058">MIVAVKGCQETENEDLEPNETVEAVTFLSIVIEDSVWSCFCFSTVNGRSSGNSGLRTRIRDRQTTIKVRVRRLGWRTMSEERRGQPRRPPDRRPRRGAAAHTARIAAHHEPHYT</sequence>
<evidence type="ECO:0000313" key="2">
    <source>
        <dbReference type="EMBL" id="CAD0194492.1"/>
    </source>
</evidence>
<dbReference type="Proteomes" id="UP001154114">
    <property type="component" value="Chromosome 2"/>
</dbReference>
<keyword evidence="3" id="KW-1185">Reference proteome</keyword>
<proteinExistence type="predicted"/>
<feature type="compositionally biased region" description="Basic and acidic residues" evidence="1">
    <location>
        <begin position="78"/>
        <end position="92"/>
    </location>
</feature>
<protein>
    <submittedName>
        <fullName evidence="2">Uncharacterized protein</fullName>
    </submittedName>
</protein>
<evidence type="ECO:0000313" key="3">
    <source>
        <dbReference type="Proteomes" id="UP001154114"/>
    </source>
</evidence>
<dbReference type="AlphaFoldDB" id="A0A9N8PZ64"/>
<accession>A0A9N8PZ64</accession>
<reference evidence="2" key="1">
    <citation type="submission" date="2021-12" db="EMBL/GenBank/DDBJ databases">
        <authorList>
            <person name="King R."/>
        </authorList>
    </citation>
    <scope>NUCLEOTIDE SEQUENCE</scope>
</reference>
<evidence type="ECO:0000256" key="1">
    <source>
        <dbReference type="SAM" id="MobiDB-lite"/>
    </source>
</evidence>
<feature type="region of interest" description="Disordered" evidence="1">
    <location>
        <begin position="76"/>
        <end position="114"/>
    </location>
</feature>
<name>A0A9N8PZ64_CHRIL</name>
<gene>
    <name evidence="2" type="ORF">CINC_LOCUS5347</name>
</gene>